<evidence type="ECO:0000313" key="3">
    <source>
        <dbReference type="EMBL" id="UXH77794.1"/>
    </source>
</evidence>
<dbReference type="EMBL" id="CP104562">
    <property type="protein sequence ID" value="UXH77794.1"/>
    <property type="molecule type" value="Genomic_DNA"/>
</dbReference>
<dbReference type="Pfam" id="PF07589">
    <property type="entry name" value="PEP-CTERM"/>
    <property type="match status" value="1"/>
</dbReference>
<keyword evidence="4" id="KW-1185">Reference proteome</keyword>
<sequence>MKSPFVIAAGWALALSAAGTSPSVLAATFEATSTATAAGTLSSTQRDGTTQHTNGALSSTSALLTESSAAGNLSHMQTSAWSQAGYGYVQAFSQSSTLGWTNGSGLQAEAYASATASSQDAFTIQCAACTVGSYGWAVARVLVSGSASLDGRINQQAFNSVNSGSTNQTLSLTVTADGVDNDPSNPTPPTSLQRVDSQNHFGASLIGYGWGAAPGYHDIVFKFVFGQAVHLDLQAATFSSARVSLESDAPGLAGWETTQSDLTSGLTWAGLAAVTTVDGQAINAFSALNSFGTNYARSFVAGAVPEPSSWALMAAGLLAILGFGRSRQATRTRELADARLAG</sequence>
<evidence type="ECO:0000259" key="2">
    <source>
        <dbReference type="Pfam" id="PF07589"/>
    </source>
</evidence>
<feature type="chain" id="PRO_5046132916" evidence="1">
    <location>
        <begin position="27"/>
        <end position="342"/>
    </location>
</feature>
<evidence type="ECO:0000313" key="4">
    <source>
        <dbReference type="Proteomes" id="UP001064933"/>
    </source>
</evidence>
<feature type="signal peptide" evidence="1">
    <location>
        <begin position="1"/>
        <end position="26"/>
    </location>
</feature>
<dbReference type="NCBIfam" id="TIGR02595">
    <property type="entry name" value="PEP_CTERM"/>
    <property type="match status" value="1"/>
</dbReference>
<keyword evidence="1" id="KW-0732">Signal</keyword>
<evidence type="ECO:0000256" key="1">
    <source>
        <dbReference type="SAM" id="SignalP"/>
    </source>
</evidence>
<protein>
    <submittedName>
        <fullName evidence="3">PEP-CTERM sorting domain-containing protein</fullName>
    </submittedName>
</protein>
<reference evidence="3" key="1">
    <citation type="submission" date="2022-10" db="EMBL/GenBank/DDBJ databases">
        <title>Characterization and whole genome sequencing of a new Roseateles species, isolated from fresh water.</title>
        <authorList>
            <person name="Guliayeva D.Y."/>
            <person name="Akhremchuk A.E."/>
            <person name="Sikolenko M.A."/>
            <person name="Valentovich L.N."/>
            <person name="Sidarenka A.V."/>
        </authorList>
    </citation>
    <scope>NUCLEOTIDE SEQUENCE</scope>
    <source>
        <strain evidence="3">BIM B-1768</strain>
    </source>
</reference>
<feature type="domain" description="Ice-binding protein C-terminal" evidence="2">
    <location>
        <begin position="303"/>
        <end position="325"/>
    </location>
</feature>
<organism evidence="3 4">
    <name type="scientific">Roseateles amylovorans</name>
    <dbReference type="NCBI Taxonomy" id="2978473"/>
    <lineage>
        <taxon>Bacteria</taxon>
        <taxon>Pseudomonadati</taxon>
        <taxon>Pseudomonadota</taxon>
        <taxon>Betaproteobacteria</taxon>
        <taxon>Burkholderiales</taxon>
        <taxon>Sphaerotilaceae</taxon>
        <taxon>Roseateles</taxon>
    </lineage>
</organism>
<accession>A0ABY6B1D1</accession>
<dbReference type="Proteomes" id="UP001064933">
    <property type="component" value="Chromosome"/>
</dbReference>
<gene>
    <name evidence="3" type="ORF">N4261_22925</name>
</gene>
<dbReference type="RefSeq" id="WP_261757549.1">
    <property type="nucleotide sequence ID" value="NZ_CP104562.2"/>
</dbReference>
<name>A0ABY6B1D1_9BURK</name>
<dbReference type="InterPro" id="IPR013424">
    <property type="entry name" value="Ice-binding_C"/>
</dbReference>
<proteinExistence type="predicted"/>